<keyword evidence="2" id="KW-1185">Reference proteome</keyword>
<organism evidence="1 2">
    <name type="scientific">Cymbomonas tetramitiformis</name>
    <dbReference type="NCBI Taxonomy" id="36881"/>
    <lineage>
        <taxon>Eukaryota</taxon>
        <taxon>Viridiplantae</taxon>
        <taxon>Chlorophyta</taxon>
        <taxon>Pyramimonadophyceae</taxon>
        <taxon>Pyramimonadales</taxon>
        <taxon>Pyramimonadaceae</taxon>
        <taxon>Cymbomonas</taxon>
    </lineage>
</organism>
<protein>
    <submittedName>
        <fullName evidence="1">Uncharacterized protein</fullName>
    </submittedName>
</protein>
<dbReference type="AlphaFoldDB" id="A0AAE0C0C5"/>
<comment type="caution">
    <text evidence="1">The sequence shown here is derived from an EMBL/GenBank/DDBJ whole genome shotgun (WGS) entry which is preliminary data.</text>
</comment>
<reference evidence="1 2" key="1">
    <citation type="journal article" date="2015" name="Genome Biol. Evol.">
        <title>Comparative Genomics of a Bacterivorous Green Alga Reveals Evolutionary Causalities and Consequences of Phago-Mixotrophic Mode of Nutrition.</title>
        <authorList>
            <person name="Burns J.A."/>
            <person name="Paasch A."/>
            <person name="Narechania A."/>
            <person name="Kim E."/>
        </authorList>
    </citation>
    <scope>NUCLEOTIDE SEQUENCE [LARGE SCALE GENOMIC DNA]</scope>
    <source>
        <strain evidence="1 2">PLY_AMNH</strain>
    </source>
</reference>
<evidence type="ECO:0000313" key="1">
    <source>
        <dbReference type="EMBL" id="KAK3246121.1"/>
    </source>
</evidence>
<evidence type="ECO:0000313" key="2">
    <source>
        <dbReference type="Proteomes" id="UP001190700"/>
    </source>
</evidence>
<sequence length="641" mass="71992">MEGPVKDTSFLRFVFAMVSKRIEKTGEGDVRKELNAHKSWRMCTTYERPPSSYPSRERNAMFVAAVSTDLSKQIRFGGSGVVESRHVTTGVHHLGKIQKKYLKRILHLLYVTAFECAMGDNRVAHAGRRACKGLEETSPALSTLRSVVSSLSLQGQFPQMVLNMHGKGECVLCVVEHKAAFGKVLRAMETYHKQAEILHARMAREPGRGAQIQFDKRLLQKISRNECAVGGLPVVEGVLTCPQVLTNLEIGYGSMVLTDQVASSYRMCISTSDDAVDEEMFQGLCDETRSIVDTDRELRRALEVAFSVEESTHSLAIRGLADLACMAVTRCFVLETARYPLHVFEDKDFMIAATRLVSAETEVVTGSLSGSFVTMRERQRAGNLSELAMVKTSLTRSEARAVCRLHKDGFAQWSNRSHALGDRRMLIMLTTTSTGYDLLRETDTPCVSLRLNDKWPVNQNVDTEALCKVWTCACAYVCKRMRGSNKADVLTNTWADIFSTLWDSASVDRFSESPQESAVAHTPAKVSKVVEMLYNIFKYKPFTLQDLQDEYTRVQLLYKRNLCGNDNSNRANMFFYNLSQKKGACLRDTLRNTVGGYANITPIKKLGVPARSSFRVCMRQAEEDCNFKIVKILEHDVCKER</sequence>
<gene>
    <name evidence="1" type="ORF">CYMTET_44342</name>
</gene>
<dbReference type="Proteomes" id="UP001190700">
    <property type="component" value="Unassembled WGS sequence"/>
</dbReference>
<dbReference type="EMBL" id="LGRX02030095">
    <property type="protein sequence ID" value="KAK3246121.1"/>
    <property type="molecule type" value="Genomic_DNA"/>
</dbReference>
<accession>A0AAE0C0C5</accession>
<name>A0AAE0C0C5_9CHLO</name>
<proteinExistence type="predicted"/>